<dbReference type="Proteomes" id="UP000002668">
    <property type="component" value="Genome"/>
</dbReference>
<dbReference type="VEuPathDB" id="FungiDB:Lema_P125930.1"/>
<accession>M1ZIU4</accession>
<keyword evidence="3" id="KW-1185">Reference proteome</keyword>
<protein>
    <submittedName>
        <fullName evidence="2">Uncharacterized protein</fullName>
    </submittedName>
</protein>
<dbReference type="AlphaFoldDB" id="M1ZIU4"/>
<reference evidence="2 3" key="1">
    <citation type="journal article" date="2011" name="Nat. Commun.">
        <title>Effector diversification within compartments of the Leptosphaeria maculans genome affected by Repeat-Induced Point mutations.</title>
        <authorList>
            <person name="Rouxel T."/>
            <person name="Grandaubert J."/>
            <person name="Hane J.K."/>
            <person name="Hoede C."/>
            <person name="van de Wouw A.P."/>
            <person name="Couloux A."/>
            <person name="Dominguez V."/>
            <person name="Anthouard V."/>
            <person name="Bally P."/>
            <person name="Bourras S."/>
            <person name="Cozijnsen A.J."/>
            <person name="Ciuffetti L.M."/>
            <person name="Degrave A."/>
            <person name="Dilmaghani A."/>
            <person name="Duret L."/>
            <person name="Fudal I."/>
            <person name="Goodwin S.B."/>
            <person name="Gout L."/>
            <person name="Glaser N."/>
            <person name="Linglin J."/>
            <person name="Kema G.H.J."/>
            <person name="Lapalu N."/>
            <person name="Lawrence C.B."/>
            <person name="May K."/>
            <person name="Meyer M."/>
            <person name="Ollivier B."/>
            <person name="Poulain J."/>
            <person name="Schoch C.L."/>
            <person name="Simon A."/>
            <person name="Spatafora J.W."/>
            <person name="Stachowiak A."/>
            <person name="Turgeon B.G."/>
            <person name="Tyler B.M."/>
            <person name="Vincent D."/>
            <person name="Weissenbach J."/>
            <person name="Amselem J."/>
            <person name="Quesneville H."/>
            <person name="Oliver R.P."/>
            <person name="Wincker P."/>
            <person name="Balesdent M.-H."/>
            <person name="Howlett B.J."/>
        </authorList>
    </citation>
    <scope>NUCLEOTIDE SEQUENCE [LARGE SCALE GENOMIC DNA]</scope>
    <source>
        <strain evidence="3">JN3 / isolate v23.1.3 / race Av1-4-5-6-7-8</strain>
    </source>
</reference>
<organism evidence="2 3">
    <name type="scientific">Leptosphaeria maculans (strain JN3 / isolate v23.1.3 / race Av1-4-5-6-7-8)</name>
    <name type="common">Blackleg fungus</name>
    <name type="synonym">Phoma lingam</name>
    <dbReference type="NCBI Taxonomy" id="985895"/>
    <lineage>
        <taxon>Eukaryota</taxon>
        <taxon>Fungi</taxon>
        <taxon>Dikarya</taxon>
        <taxon>Ascomycota</taxon>
        <taxon>Pezizomycotina</taxon>
        <taxon>Dothideomycetes</taxon>
        <taxon>Pleosporomycetidae</taxon>
        <taxon>Pleosporales</taxon>
        <taxon>Pleosporineae</taxon>
        <taxon>Leptosphaeriaceae</taxon>
        <taxon>Plenodomus</taxon>
        <taxon>Plenodomus lingam/Leptosphaeria maculans species complex</taxon>
    </lineage>
</organism>
<evidence type="ECO:0000313" key="2">
    <source>
        <dbReference type="EMBL" id="CCT61187.1"/>
    </source>
</evidence>
<dbReference type="InParanoid" id="M1ZIU4"/>
<sequence>MIHVLWRKCQAVQVNSLGMPLVASVPSHVHQSGTPRPTLPQILTQTFSKHPSTEDEDVQKINPWSRTDAGERQRKILPSLVHCHGLCCAVSTEAASNGFLSACNEDGQPPVMRSKSGSAGQKSRPCLAAKQRQRGAAVNFGVQDFLRRRKLPKRQGPRNHQSPEFRLVDPELGPGSSGPCKERTRHQSNTRRPALHLA</sequence>
<evidence type="ECO:0000256" key="1">
    <source>
        <dbReference type="SAM" id="MobiDB-lite"/>
    </source>
</evidence>
<name>M1ZIU4_LEPMJ</name>
<proteinExistence type="predicted"/>
<dbReference type="EMBL" id="FP929136">
    <property type="protein sequence ID" value="CCT61187.1"/>
    <property type="molecule type" value="Genomic_DNA"/>
</dbReference>
<evidence type="ECO:0000313" key="3">
    <source>
        <dbReference type="Proteomes" id="UP000002668"/>
    </source>
</evidence>
<feature type="compositionally biased region" description="Basic residues" evidence="1">
    <location>
        <begin position="148"/>
        <end position="157"/>
    </location>
</feature>
<gene>
    <name evidence="2" type="ORF">Lema_P125930.1</name>
</gene>
<feature type="region of interest" description="Disordered" evidence="1">
    <location>
        <begin position="106"/>
        <end position="132"/>
    </location>
</feature>
<feature type="region of interest" description="Disordered" evidence="1">
    <location>
        <begin position="148"/>
        <end position="198"/>
    </location>
</feature>